<evidence type="ECO:0000259" key="1">
    <source>
        <dbReference type="Pfam" id="PF00149"/>
    </source>
</evidence>
<dbReference type="PIRSF" id="PIRSF000887">
    <property type="entry name" value="Pesterase_MJ0037"/>
    <property type="match status" value="1"/>
</dbReference>
<dbReference type="Gene3D" id="3.60.21.10">
    <property type="match status" value="1"/>
</dbReference>
<keyword evidence="2" id="KW-0540">Nuclease</keyword>
<proteinExistence type="predicted"/>
<protein>
    <submittedName>
        <fullName evidence="2">Ligase-associated DNA damage response endonuclease PdeM</fullName>
        <ecNumber evidence="2">3.1.-.-</ecNumber>
    </submittedName>
</protein>
<evidence type="ECO:0000313" key="2">
    <source>
        <dbReference type="EMBL" id="MCD2422857.1"/>
    </source>
</evidence>
<dbReference type="Pfam" id="PF00149">
    <property type="entry name" value="Metallophos"/>
    <property type="match status" value="1"/>
</dbReference>
<keyword evidence="3" id="KW-1185">Reference proteome</keyword>
<dbReference type="InterPro" id="IPR029052">
    <property type="entry name" value="Metallo-depent_PP-like"/>
</dbReference>
<dbReference type="NCBIfam" id="TIGR04123">
    <property type="entry name" value="P_estr_lig_assc"/>
    <property type="match status" value="1"/>
</dbReference>
<dbReference type="PANTHER" id="PTHR39323">
    <property type="entry name" value="BLR1149 PROTEIN"/>
    <property type="match status" value="1"/>
</dbReference>
<dbReference type="EC" id="3.1.-.-" evidence="2"/>
<keyword evidence="2" id="KW-0378">Hydrolase</keyword>
<keyword evidence="2" id="KW-0255">Endonuclease</keyword>
<comment type="caution">
    <text evidence="2">The sequence shown here is derived from an EMBL/GenBank/DDBJ whole genome shotgun (WGS) entry which is preliminary data.</text>
</comment>
<reference evidence="2 3" key="1">
    <citation type="submission" date="2021-11" db="EMBL/GenBank/DDBJ databases">
        <title>Genomic of Niabella pedocola.</title>
        <authorList>
            <person name="Wu T."/>
        </authorList>
    </citation>
    <scope>NUCLEOTIDE SEQUENCE [LARGE SCALE GENOMIC DNA]</scope>
    <source>
        <strain evidence="2 3">JCM 31011</strain>
    </source>
</reference>
<dbReference type="GO" id="GO:0004519">
    <property type="term" value="F:endonuclease activity"/>
    <property type="evidence" value="ECO:0007669"/>
    <property type="project" value="UniProtKB-KW"/>
</dbReference>
<name>A0ABS8PP35_9BACT</name>
<organism evidence="2 3">
    <name type="scientific">Niabella pedocola</name>
    <dbReference type="NCBI Taxonomy" id="1752077"/>
    <lineage>
        <taxon>Bacteria</taxon>
        <taxon>Pseudomonadati</taxon>
        <taxon>Bacteroidota</taxon>
        <taxon>Chitinophagia</taxon>
        <taxon>Chitinophagales</taxon>
        <taxon>Chitinophagaceae</taxon>
        <taxon>Niabella</taxon>
    </lineage>
</organism>
<sequence length="219" mass="24817">MPGTNTTEIYYKDETLILSAARAAYWPAQKMLILADLHLGKTGYFRAHGIPVSTGVMEDDLKRLSGLIEYFKPEQVLVAGDLFHHRFNKDMLIFKNWRRSYQSLQFVLVPGNHDRHMPVDYADLAISVTDARYVIAPFHFVHAMEGADSENLTISGHVHPGYWLSGKARQSLCLPCFVYSAHHLLLPAFSAFTGLCTSFEKEQGAHHFVITNDKIFAFK</sequence>
<dbReference type="Proteomes" id="UP001199816">
    <property type="component" value="Unassembled WGS sequence"/>
</dbReference>
<dbReference type="PANTHER" id="PTHR39323:SF1">
    <property type="entry name" value="BLR1149 PROTEIN"/>
    <property type="match status" value="1"/>
</dbReference>
<keyword evidence="2" id="KW-0436">Ligase</keyword>
<evidence type="ECO:0000313" key="3">
    <source>
        <dbReference type="Proteomes" id="UP001199816"/>
    </source>
</evidence>
<accession>A0ABS8PP35</accession>
<dbReference type="InterPro" id="IPR024173">
    <property type="entry name" value="Pesterase_MJ0037-like"/>
</dbReference>
<gene>
    <name evidence="2" type="primary">pdeM</name>
    <name evidence="2" type="ORF">LQ567_08805</name>
</gene>
<dbReference type="GO" id="GO:0016874">
    <property type="term" value="F:ligase activity"/>
    <property type="evidence" value="ECO:0007669"/>
    <property type="project" value="UniProtKB-KW"/>
</dbReference>
<dbReference type="InterPro" id="IPR004843">
    <property type="entry name" value="Calcineurin-like_PHP"/>
</dbReference>
<dbReference type="RefSeq" id="WP_231004133.1">
    <property type="nucleotide sequence ID" value="NZ_JAJNEC010000005.1"/>
</dbReference>
<dbReference type="EMBL" id="JAJNEC010000005">
    <property type="protein sequence ID" value="MCD2422857.1"/>
    <property type="molecule type" value="Genomic_DNA"/>
</dbReference>
<dbReference type="GO" id="GO:0016787">
    <property type="term" value="F:hydrolase activity"/>
    <property type="evidence" value="ECO:0007669"/>
    <property type="project" value="UniProtKB-KW"/>
</dbReference>
<dbReference type="SUPFAM" id="SSF56300">
    <property type="entry name" value="Metallo-dependent phosphatases"/>
    <property type="match status" value="1"/>
</dbReference>
<dbReference type="InterPro" id="IPR026336">
    <property type="entry name" value="PdeM-like"/>
</dbReference>
<feature type="domain" description="Calcineurin-like phosphoesterase" evidence="1">
    <location>
        <begin position="31"/>
        <end position="119"/>
    </location>
</feature>